<feature type="transmembrane region" description="Helical" evidence="1">
    <location>
        <begin position="46"/>
        <end position="65"/>
    </location>
</feature>
<organism evidence="2 3">
    <name type="scientific">Mucilaginibacter ginsenosidivorans</name>
    <dbReference type="NCBI Taxonomy" id="398053"/>
    <lineage>
        <taxon>Bacteria</taxon>
        <taxon>Pseudomonadati</taxon>
        <taxon>Bacteroidota</taxon>
        <taxon>Sphingobacteriia</taxon>
        <taxon>Sphingobacteriales</taxon>
        <taxon>Sphingobacteriaceae</taxon>
        <taxon>Mucilaginibacter</taxon>
    </lineage>
</organism>
<feature type="transmembrane region" description="Helical" evidence="1">
    <location>
        <begin position="210"/>
        <end position="228"/>
    </location>
</feature>
<dbReference type="Proteomes" id="UP000321479">
    <property type="component" value="Chromosome"/>
</dbReference>
<evidence type="ECO:0000313" key="3">
    <source>
        <dbReference type="Proteomes" id="UP000321479"/>
    </source>
</evidence>
<feature type="transmembrane region" description="Helical" evidence="1">
    <location>
        <begin position="180"/>
        <end position="203"/>
    </location>
</feature>
<evidence type="ECO:0008006" key="4">
    <source>
        <dbReference type="Google" id="ProtNLM"/>
    </source>
</evidence>
<sequence>MEDFSKIWRAFFALSVMGIAVQQFIFADMMAVIMPPHYPAWLAPRLLWTSVSSIGLIAASICILFEFKGRTASLLLAFVLFLFVLIFQVPGTQYPGHIGSWINAFKEFTLAGGALVVAGSLPPDNNMPVFLKFVEKLIPAGKYMLAITLVTFGSTHFIYRDFCASLVPNWIPFHYFWSDFAGVALISGGIGIILGIFGTSLLLFKHLSKLAARLVGIMIFLWFIMLHVPRAIADPHTGNGNEWTSVFEALAFSGIAFLIAREKKQNKEVLT</sequence>
<evidence type="ECO:0000256" key="1">
    <source>
        <dbReference type="SAM" id="Phobius"/>
    </source>
</evidence>
<dbReference type="RefSeq" id="WP_147032226.1">
    <property type="nucleotide sequence ID" value="NZ_CP042436.1"/>
</dbReference>
<gene>
    <name evidence="2" type="ORF">FRZ54_14045</name>
</gene>
<feature type="transmembrane region" description="Helical" evidence="1">
    <location>
        <begin position="72"/>
        <end position="89"/>
    </location>
</feature>
<feature type="transmembrane region" description="Helical" evidence="1">
    <location>
        <begin position="7"/>
        <end position="26"/>
    </location>
</feature>
<keyword evidence="1" id="KW-1133">Transmembrane helix</keyword>
<dbReference type="AlphaFoldDB" id="A0A5B8UZ56"/>
<keyword evidence="3" id="KW-1185">Reference proteome</keyword>
<evidence type="ECO:0000313" key="2">
    <source>
        <dbReference type="EMBL" id="QEC63651.1"/>
    </source>
</evidence>
<name>A0A5B8UZ56_9SPHI</name>
<dbReference type="EMBL" id="CP042436">
    <property type="protein sequence ID" value="QEC63651.1"/>
    <property type="molecule type" value="Genomic_DNA"/>
</dbReference>
<keyword evidence="1" id="KW-0472">Membrane</keyword>
<feature type="transmembrane region" description="Helical" evidence="1">
    <location>
        <begin position="243"/>
        <end position="260"/>
    </location>
</feature>
<dbReference type="KEGG" id="mgin:FRZ54_14045"/>
<reference evidence="2 3" key="1">
    <citation type="journal article" date="2017" name="Curr. Microbiol.">
        <title>Mucilaginibacter ginsenosidivorans sp. nov., Isolated from Soil of Ginseng Field.</title>
        <authorList>
            <person name="Kim M.M."/>
            <person name="Siddiqi M.Z."/>
            <person name="Im W.T."/>
        </authorList>
    </citation>
    <scope>NUCLEOTIDE SEQUENCE [LARGE SCALE GENOMIC DNA]</scope>
    <source>
        <strain evidence="2 3">Gsoil 3017</strain>
    </source>
</reference>
<accession>A0A5B8UZ56</accession>
<proteinExistence type="predicted"/>
<protein>
    <recommendedName>
        <fullName evidence="4">DoxX family protein</fullName>
    </recommendedName>
</protein>
<keyword evidence="1" id="KW-0812">Transmembrane</keyword>
<dbReference type="OrthoDB" id="1122300at2"/>